<dbReference type="AlphaFoldDB" id="A0AAE3AE21"/>
<comment type="caution">
    <text evidence="2">The sequence shown here is derived from an EMBL/GenBank/DDBJ whole genome shotgun (WGS) entry which is preliminary data.</text>
</comment>
<evidence type="ECO:0000313" key="2">
    <source>
        <dbReference type="EMBL" id="MCC2128261.1"/>
    </source>
</evidence>
<dbReference type="EMBL" id="JAJEPW010000003">
    <property type="protein sequence ID" value="MCC2128261.1"/>
    <property type="molecule type" value="Genomic_DNA"/>
</dbReference>
<feature type="transmembrane region" description="Helical" evidence="1">
    <location>
        <begin position="67"/>
        <end position="89"/>
    </location>
</feature>
<reference evidence="2" key="1">
    <citation type="submission" date="2021-10" db="EMBL/GenBank/DDBJ databases">
        <title>Anaerobic single-cell dispensing facilitates the cultivation of human gut bacteria.</title>
        <authorList>
            <person name="Afrizal A."/>
        </authorList>
    </citation>
    <scope>NUCLEOTIDE SEQUENCE</scope>
    <source>
        <strain evidence="2">CLA-AA-H272</strain>
    </source>
</reference>
<sequence>MLDYAALLALAGVLFGVAYLIYLNKIHEKEIATKLQKNLSFGITVYSGLAGAVVGMTQITTAGVSSVLVWLIVGGVLNFVAGLPIYLSFKKEIFYGVQ</sequence>
<name>A0AAE3AE21_9FIRM</name>
<protein>
    <submittedName>
        <fullName evidence="2">Uncharacterized protein</fullName>
    </submittedName>
</protein>
<accession>A0AAE3AE21</accession>
<keyword evidence="3" id="KW-1185">Reference proteome</keyword>
<keyword evidence="1" id="KW-1133">Transmembrane helix</keyword>
<evidence type="ECO:0000313" key="3">
    <source>
        <dbReference type="Proteomes" id="UP001199319"/>
    </source>
</evidence>
<keyword evidence="1" id="KW-0472">Membrane</keyword>
<feature type="transmembrane region" description="Helical" evidence="1">
    <location>
        <begin position="43"/>
        <end position="61"/>
    </location>
</feature>
<proteinExistence type="predicted"/>
<organism evidence="2 3">
    <name type="scientific">Brotocaccenecus cirricatena</name>
    <dbReference type="NCBI Taxonomy" id="3064195"/>
    <lineage>
        <taxon>Bacteria</taxon>
        <taxon>Bacillati</taxon>
        <taxon>Bacillota</taxon>
        <taxon>Clostridia</taxon>
        <taxon>Eubacteriales</taxon>
        <taxon>Oscillospiraceae</taxon>
        <taxon>Brotocaccenecus</taxon>
    </lineage>
</organism>
<dbReference type="Proteomes" id="UP001199319">
    <property type="component" value="Unassembled WGS sequence"/>
</dbReference>
<evidence type="ECO:0000256" key="1">
    <source>
        <dbReference type="SAM" id="Phobius"/>
    </source>
</evidence>
<dbReference type="RefSeq" id="WP_302927667.1">
    <property type="nucleotide sequence ID" value="NZ_JAJEPW010000003.1"/>
</dbReference>
<gene>
    <name evidence="2" type="ORF">LKD37_01785</name>
</gene>
<keyword evidence="1" id="KW-0812">Transmembrane</keyword>
<feature type="transmembrane region" description="Helical" evidence="1">
    <location>
        <begin position="6"/>
        <end position="23"/>
    </location>
</feature>